<dbReference type="CDD" id="cd04301">
    <property type="entry name" value="NAT_SF"/>
    <property type="match status" value="1"/>
</dbReference>
<dbReference type="InterPro" id="IPR000182">
    <property type="entry name" value="GNAT_dom"/>
</dbReference>
<proteinExistence type="predicted"/>
<gene>
    <name evidence="4" type="ORF">MFLO_07487</name>
</gene>
<protein>
    <recommendedName>
        <fullName evidence="3">N-acetyltransferase domain-containing protein</fullName>
    </recommendedName>
</protein>
<dbReference type="Gene3D" id="3.40.630.30">
    <property type="match status" value="1"/>
</dbReference>
<dbReference type="InterPro" id="IPR050832">
    <property type="entry name" value="Bact_Acetyltransf"/>
</dbReference>
<evidence type="ECO:0000313" key="5">
    <source>
        <dbReference type="Proteomes" id="UP000019249"/>
    </source>
</evidence>
<accession>A0ABN0RFA9</accession>
<keyword evidence="2" id="KW-0012">Acyltransferase</keyword>
<dbReference type="SUPFAM" id="SSF55729">
    <property type="entry name" value="Acyl-CoA N-acyltransferases (Nat)"/>
    <property type="match status" value="1"/>
</dbReference>
<dbReference type="PROSITE" id="PS51186">
    <property type="entry name" value="GNAT"/>
    <property type="match status" value="1"/>
</dbReference>
<evidence type="ECO:0000259" key="3">
    <source>
        <dbReference type="PROSITE" id="PS51186"/>
    </source>
</evidence>
<name>A0ABN0RFA9_9LIST</name>
<keyword evidence="1" id="KW-0808">Transferase</keyword>
<comment type="caution">
    <text evidence="4">The sequence shown here is derived from an EMBL/GenBank/DDBJ whole genome shotgun (WGS) entry which is preliminary data.</text>
</comment>
<dbReference type="RefSeq" id="WP_036097197.1">
    <property type="nucleotide sequence ID" value="NZ_AODF01000014.1"/>
</dbReference>
<evidence type="ECO:0000313" key="4">
    <source>
        <dbReference type="EMBL" id="EUJ32014.1"/>
    </source>
</evidence>
<dbReference type="Proteomes" id="UP000019249">
    <property type="component" value="Unassembled WGS sequence"/>
</dbReference>
<dbReference type="PANTHER" id="PTHR43877">
    <property type="entry name" value="AMINOALKYLPHOSPHONATE N-ACETYLTRANSFERASE-RELATED-RELATED"/>
    <property type="match status" value="1"/>
</dbReference>
<sequence length="159" mass="17962">MEIRLSRKEDAASMLELENLVWTKGTTPAEIHFDSEADYLVKNTPGSKTVADIDGKVVGILGYKQPIPLPTNAHVLELDIAVHPDFQKQGIARALMDHLKNIAQENGIKKLQLRVLSNNQKAVHFYQKNGFHTEGTLEKEFIIEGQYIDDIIMAYFLED</sequence>
<dbReference type="InterPro" id="IPR016181">
    <property type="entry name" value="Acyl_CoA_acyltransferase"/>
</dbReference>
<feature type="domain" description="N-acetyltransferase" evidence="3">
    <location>
        <begin position="1"/>
        <end position="158"/>
    </location>
</feature>
<dbReference type="PIRSF" id="PIRSF037663">
    <property type="entry name" value="Acetyltransf_GNAT_prd"/>
    <property type="match status" value="1"/>
</dbReference>
<organism evidence="4 5">
    <name type="scientific">Listeria floridensis FSL S10-1187</name>
    <dbReference type="NCBI Taxonomy" id="1265817"/>
    <lineage>
        <taxon>Bacteria</taxon>
        <taxon>Bacillati</taxon>
        <taxon>Bacillota</taxon>
        <taxon>Bacilli</taxon>
        <taxon>Bacillales</taxon>
        <taxon>Listeriaceae</taxon>
        <taxon>Listeria</taxon>
    </lineage>
</organism>
<dbReference type="Pfam" id="PF00583">
    <property type="entry name" value="Acetyltransf_1"/>
    <property type="match status" value="1"/>
</dbReference>
<evidence type="ECO:0000256" key="1">
    <source>
        <dbReference type="ARBA" id="ARBA00022679"/>
    </source>
</evidence>
<reference evidence="4 5" key="1">
    <citation type="journal article" date="2014" name="Int. J. Syst. Evol. Microbiol.">
        <title>Listeria floridensis sp. nov., Listeria aquatica sp. nov., Listeria cornellensis sp. nov., Listeria riparia sp. nov. and Listeria grandensis sp. nov., from agricultural and natural environments.</title>
        <authorList>
            <person name="den Bakker H.C."/>
            <person name="Warchocki S."/>
            <person name="Wright E.M."/>
            <person name="Allred A.F."/>
            <person name="Ahlstrom C."/>
            <person name="Manuel C.S."/>
            <person name="Stasiewicz M.J."/>
            <person name="Burrell A."/>
            <person name="Roof S."/>
            <person name="Strawn L."/>
            <person name="Fortes E.D."/>
            <person name="Nightingale K.K."/>
            <person name="Kephart D."/>
            <person name="Wiedmann M."/>
        </authorList>
    </citation>
    <scope>NUCLEOTIDE SEQUENCE [LARGE SCALE GENOMIC DNA]</scope>
    <source>
        <strain evidence="4 5">FSL S10-1187</strain>
    </source>
</reference>
<dbReference type="EMBL" id="AODF01000014">
    <property type="protein sequence ID" value="EUJ32014.1"/>
    <property type="molecule type" value="Genomic_DNA"/>
</dbReference>
<evidence type="ECO:0000256" key="2">
    <source>
        <dbReference type="ARBA" id="ARBA00023315"/>
    </source>
</evidence>
<keyword evidence="5" id="KW-1185">Reference proteome</keyword>
<dbReference type="InterPro" id="IPR017255">
    <property type="entry name" value="AcTrfase_GNAT_prd"/>
</dbReference>